<dbReference type="InterPro" id="IPR001579">
    <property type="entry name" value="Glyco_hydro_18_chit_AS"/>
</dbReference>
<evidence type="ECO:0000313" key="6">
    <source>
        <dbReference type="Proteomes" id="UP001558613"/>
    </source>
</evidence>
<evidence type="ECO:0000256" key="3">
    <source>
        <dbReference type="RuleBase" id="RU004453"/>
    </source>
</evidence>
<name>A0ABR3MM93_9TELE</name>
<dbReference type="InterPro" id="IPR001223">
    <property type="entry name" value="Glyco_hydro18_cat"/>
</dbReference>
<dbReference type="InterPro" id="IPR029070">
    <property type="entry name" value="Chitinase_insertion_sf"/>
</dbReference>
<sequence>MVSGPPNSICQTPSVEIVFGPLSLVGPFAKYRAGTAKYLPEDVDPNLCTHLIYAFAIINYASNIAGSEWNDVTLYSTFNALKNQNPQLITLLSVRDQDSSQFSIMLSNWTNRQTFIKSSIEFLRKYNFNGLDLDWEQKGTFPEDKLKFTLLCKELLEAFVAEGESSKDARLILTATVSAQKDVIERSYNIPEISKYLDLISVKTFDFHTFKDGIARHHSPLYSASHGEEDINSNTDFALQYWISQGAPAEKLLMGFSMYGRSFILTSSESGVGAPASNLASPGPYTQEMGLWSYFEICLFLNGGEVQWIEDQKVPFSYKGSDWVGFDNLRSFEIKIKYVQEHGFGGAFVWALDLDDFSGTFCGQGSYPLVNHLKKWLILGANNEFDGSMTTSSFATDGKDSSPMQTCVKILSSLPALKRGDALHPDLGETGHGDDTMWLLLTSKPRKMCWCRKPSNTTLENSGEEISPVQERRPLYTKPNIVNSSRYKLDPHSAERPFKKRLRSPGNISATAGRFTWTLSQASRTRSQHH</sequence>
<protein>
    <recommendedName>
        <fullName evidence="4">GH18 domain-containing protein</fullName>
    </recommendedName>
</protein>
<dbReference type="SMART" id="SM00636">
    <property type="entry name" value="Glyco_18"/>
    <property type="match status" value="1"/>
</dbReference>
<feature type="domain" description="GH18" evidence="4">
    <location>
        <begin position="22"/>
        <end position="380"/>
    </location>
</feature>
<keyword evidence="6" id="KW-1185">Reference proteome</keyword>
<evidence type="ECO:0000259" key="4">
    <source>
        <dbReference type="PROSITE" id="PS51910"/>
    </source>
</evidence>
<dbReference type="EMBL" id="JAYMGO010000011">
    <property type="protein sequence ID" value="KAL1265739.1"/>
    <property type="molecule type" value="Genomic_DNA"/>
</dbReference>
<accession>A0ABR3MM93</accession>
<keyword evidence="2" id="KW-0326">Glycosidase</keyword>
<gene>
    <name evidence="5" type="ORF">QQF64_003766</name>
</gene>
<dbReference type="Gene3D" id="3.20.20.80">
    <property type="entry name" value="Glycosidases"/>
    <property type="match status" value="1"/>
</dbReference>
<dbReference type="InterPro" id="IPR050314">
    <property type="entry name" value="Glycosyl_Hydrlase_18"/>
</dbReference>
<organism evidence="5 6">
    <name type="scientific">Cirrhinus molitorella</name>
    <name type="common">mud carp</name>
    <dbReference type="NCBI Taxonomy" id="172907"/>
    <lineage>
        <taxon>Eukaryota</taxon>
        <taxon>Metazoa</taxon>
        <taxon>Chordata</taxon>
        <taxon>Craniata</taxon>
        <taxon>Vertebrata</taxon>
        <taxon>Euteleostomi</taxon>
        <taxon>Actinopterygii</taxon>
        <taxon>Neopterygii</taxon>
        <taxon>Teleostei</taxon>
        <taxon>Ostariophysi</taxon>
        <taxon>Cypriniformes</taxon>
        <taxon>Cyprinidae</taxon>
        <taxon>Labeoninae</taxon>
        <taxon>Labeonini</taxon>
        <taxon>Cirrhinus</taxon>
    </lineage>
</organism>
<dbReference type="PANTHER" id="PTHR11177">
    <property type="entry name" value="CHITINASE"/>
    <property type="match status" value="1"/>
</dbReference>
<evidence type="ECO:0000313" key="5">
    <source>
        <dbReference type="EMBL" id="KAL1265739.1"/>
    </source>
</evidence>
<dbReference type="InterPro" id="IPR017853">
    <property type="entry name" value="GH"/>
</dbReference>
<reference evidence="5 6" key="1">
    <citation type="submission" date="2023-09" db="EMBL/GenBank/DDBJ databases">
        <authorList>
            <person name="Wang M."/>
        </authorList>
    </citation>
    <scope>NUCLEOTIDE SEQUENCE [LARGE SCALE GENOMIC DNA]</scope>
    <source>
        <strain evidence="5">GT-2023</strain>
        <tissue evidence="5">Liver</tissue>
    </source>
</reference>
<dbReference type="Proteomes" id="UP001558613">
    <property type="component" value="Unassembled WGS sequence"/>
</dbReference>
<keyword evidence="1" id="KW-0378">Hydrolase</keyword>
<dbReference type="PROSITE" id="PS01095">
    <property type="entry name" value="GH18_1"/>
    <property type="match status" value="1"/>
</dbReference>
<comment type="similarity">
    <text evidence="3">Belongs to the glycosyl hydrolase 18 family.</text>
</comment>
<dbReference type="PROSITE" id="PS51910">
    <property type="entry name" value="GH18_2"/>
    <property type="match status" value="1"/>
</dbReference>
<dbReference type="SUPFAM" id="SSF51445">
    <property type="entry name" value="(Trans)glycosidases"/>
    <property type="match status" value="1"/>
</dbReference>
<evidence type="ECO:0000256" key="1">
    <source>
        <dbReference type="ARBA" id="ARBA00022801"/>
    </source>
</evidence>
<dbReference type="Gene3D" id="3.10.50.10">
    <property type="match status" value="1"/>
</dbReference>
<dbReference type="Pfam" id="PF00704">
    <property type="entry name" value="Glyco_hydro_18"/>
    <property type="match status" value="1"/>
</dbReference>
<proteinExistence type="inferred from homology"/>
<dbReference type="PANTHER" id="PTHR11177:SF248">
    <property type="entry name" value="CHITOTRIOSIDASE-1"/>
    <property type="match status" value="1"/>
</dbReference>
<dbReference type="InterPro" id="IPR011583">
    <property type="entry name" value="Chitinase_II/V-like_cat"/>
</dbReference>
<comment type="caution">
    <text evidence="5">The sequence shown here is derived from an EMBL/GenBank/DDBJ whole genome shotgun (WGS) entry which is preliminary data.</text>
</comment>
<dbReference type="CDD" id="cd02872">
    <property type="entry name" value="GH18_chitolectin_chitotriosidase"/>
    <property type="match status" value="1"/>
</dbReference>
<dbReference type="SUPFAM" id="SSF54556">
    <property type="entry name" value="Chitinase insertion domain"/>
    <property type="match status" value="1"/>
</dbReference>
<evidence type="ECO:0000256" key="2">
    <source>
        <dbReference type="ARBA" id="ARBA00023295"/>
    </source>
</evidence>